<dbReference type="EMBL" id="FNZR01000002">
    <property type="protein sequence ID" value="SEK80632.1"/>
    <property type="molecule type" value="Genomic_DNA"/>
</dbReference>
<proteinExistence type="predicted"/>
<accession>A0A1H7K1I8</accession>
<feature type="transmembrane region" description="Helical" evidence="1">
    <location>
        <begin position="125"/>
        <end position="148"/>
    </location>
</feature>
<feature type="transmembrane region" description="Helical" evidence="1">
    <location>
        <begin position="12"/>
        <end position="32"/>
    </location>
</feature>
<organism evidence="2 3">
    <name type="scientific">Parapedobacter koreensis</name>
    <dbReference type="NCBI Taxonomy" id="332977"/>
    <lineage>
        <taxon>Bacteria</taxon>
        <taxon>Pseudomonadati</taxon>
        <taxon>Bacteroidota</taxon>
        <taxon>Sphingobacteriia</taxon>
        <taxon>Sphingobacteriales</taxon>
        <taxon>Sphingobacteriaceae</taxon>
        <taxon>Parapedobacter</taxon>
    </lineage>
</organism>
<evidence type="ECO:0000256" key="1">
    <source>
        <dbReference type="SAM" id="Phobius"/>
    </source>
</evidence>
<keyword evidence="1" id="KW-1133">Transmembrane helix</keyword>
<gene>
    <name evidence="2" type="ORF">SAMN05421740_102749</name>
</gene>
<feature type="transmembrane region" description="Helical" evidence="1">
    <location>
        <begin position="87"/>
        <end position="105"/>
    </location>
</feature>
<dbReference type="STRING" id="332977.SAMN05421740_102749"/>
<reference evidence="3" key="1">
    <citation type="submission" date="2016-10" db="EMBL/GenBank/DDBJ databases">
        <authorList>
            <person name="Varghese N."/>
            <person name="Submissions S."/>
        </authorList>
    </citation>
    <scope>NUCLEOTIDE SEQUENCE [LARGE SCALE GENOMIC DNA]</scope>
    <source>
        <strain evidence="3">Jip14</strain>
    </source>
</reference>
<keyword evidence="1" id="KW-0812">Transmembrane</keyword>
<dbReference type="AlphaFoldDB" id="A0A1H7K1I8"/>
<sequence length="289" mass="33262">MHKYVTTSFFRSLKHILVMTGLALVGAVLLYANGMGPQWPLLFSNRHYFSLFILIVGISLAAVSLVDYITGKLNGYAWANTSTSRRFWIQVALGIAGVGTLTYLFEGMVFEWLLNGMFRFSLDVMFALVFLLYMLLVNMAVLFIHGVLRLTPTGATPKNVYLEYLLTLDGKVAATNIRYCYHHKHKMNRVRLRDTVKHADPVMEESLDDAERQLDATEFMRIAPDVIIHQSAIVDGGRRLPNRNRLVRLVEPFDKIDMQGRVRKIGEIAISRRKVKQFDSWREEYRNRK</sequence>
<evidence type="ECO:0008006" key="4">
    <source>
        <dbReference type="Google" id="ProtNLM"/>
    </source>
</evidence>
<keyword evidence="3" id="KW-1185">Reference proteome</keyword>
<keyword evidence="1" id="KW-0472">Membrane</keyword>
<protein>
    <recommendedName>
        <fullName evidence="4">LytTr DNA-binding domain-containing protein</fullName>
    </recommendedName>
</protein>
<name>A0A1H7K1I8_9SPHI</name>
<dbReference type="RefSeq" id="WP_090604166.1">
    <property type="nucleotide sequence ID" value="NZ_FNZR01000002.1"/>
</dbReference>
<feature type="transmembrane region" description="Helical" evidence="1">
    <location>
        <begin position="47"/>
        <end position="66"/>
    </location>
</feature>
<evidence type="ECO:0000313" key="3">
    <source>
        <dbReference type="Proteomes" id="UP000198916"/>
    </source>
</evidence>
<dbReference type="Proteomes" id="UP000198916">
    <property type="component" value="Unassembled WGS sequence"/>
</dbReference>
<evidence type="ECO:0000313" key="2">
    <source>
        <dbReference type="EMBL" id="SEK80632.1"/>
    </source>
</evidence>